<evidence type="ECO:0000313" key="2">
    <source>
        <dbReference type="EMBL" id="OQR88221.1"/>
    </source>
</evidence>
<accession>A0A1V9YRB5</accession>
<name>A0A1V9YRB5_ACHHY</name>
<feature type="compositionally biased region" description="Basic and acidic residues" evidence="1">
    <location>
        <begin position="77"/>
        <end position="86"/>
    </location>
</feature>
<dbReference type="OrthoDB" id="74996at2759"/>
<organism evidence="2 3">
    <name type="scientific">Achlya hypogyna</name>
    <name type="common">Oomycete</name>
    <name type="synonym">Protoachlya hypogyna</name>
    <dbReference type="NCBI Taxonomy" id="1202772"/>
    <lineage>
        <taxon>Eukaryota</taxon>
        <taxon>Sar</taxon>
        <taxon>Stramenopiles</taxon>
        <taxon>Oomycota</taxon>
        <taxon>Saprolegniomycetes</taxon>
        <taxon>Saprolegniales</taxon>
        <taxon>Achlyaceae</taxon>
        <taxon>Achlya</taxon>
    </lineage>
</organism>
<dbReference type="AlphaFoldDB" id="A0A1V9YRB5"/>
<evidence type="ECO:0000256" key="1">
    <source>
        <dbReference type="SAM" id="MobiDB-lite"/>
    </source>
</evidence>
<evidence type="ECO:0000313" key="3">
    <source>
        <dbReference type="Proteomes" id="UP000243579"/>
    </source>
</evidence>
<keyword evidence="3" id="KW-1185">Reference proteome</keyword>
<reference evidence="2 3" key="1">
    <citation type="journal article" date="2014" name="Genome Biol. Evol.">
        <title>The secreted proteins of Achlya hypogyna and Thraustotheca clavata identify the ancestral oomycete secretome and reveal gene acquisitions by horizontal gene transfer.</title>
        <authorList>
            <person name="Misner I."/>
            <person name="Blouin N."/>
            <person name="Leonard G."/>
            <person name="Richards T.A."/>
            <person name="Lane C.E."/>
        </authorList>
    </citation>
    <scope>NUCLEOTIDE SEQUENCE [LARGE SCALE GENOMIC DNA]</scope>
    <source>
        <strain evidence="2 3">ATCC 48635</strain>
    </source>
</reference>
<proteinExistence type="predicted"/>
<gene>
    <name evidence="2" type="ORF">ACHHYP_07046</name>
</gene>
<dbReference type="EMBL" id="JNBR01001401">
    <property type="protein sequence ID" value="OQR88221.1"/>
    <property type="molecule type" value="Genomic_DNA"/>
</dbReference>
<feature type="region of interest" description="Disordered" evidence="1">
    <location>
        <begin position="77"/>
        <end position="106"/>
    </location>
</feature>
<sequence>MADAHELLDMETFEDDKLGVRDAEMMDPVLMADSETLCQTLSQICELEQQAKPAITFLDTWMNDDDEIRPPEALDIKLEPEPESRRSSTNSAVEQALYGDDDDDDVPIMKVEDAPVLAPLLFPDSTPLPLSPQREIDDADLPEMLDMFSALYSDPSLPPAPAADEPKCPLSIHIPAAHPTLQVPRMLAPHSTPSVSVPSYFNAPCYDKGKTPAAFGFGGPPPSLLSPPYPGCLAMRTIVKSRTPKALPRLSMTPDIAEQKLNRIFLQYADPMSKTMQLAQLLWRLPALLKRHRVKEDSALNLSTLFPPNDITAQPFPYSLFGPDGAQTLTLEAFQGAFQICNRCTELKRKQHATVRSGGPRELADDVAPVIVRVVPSVYEGPKIKSCDHFQWTWCEGFDKTHNEKCNGTNRHDKCPKYLANCTLWKHRLPPKNRKASKDHDAPDGACDAIDSPAKKLKFFS</sequence>
<protein>
    <submittedName>
        <fullName evidence="2">Uncharacterized protein</fullName>
    </submittedName>
</protein>
<dbReference type="Proteomes" id="UP000243579">
    <property type="component" value="Unassembled WGS sequence"/>
</dbReference>
<comment type="caution">
    <text evidence="2">The sequence shown here is derived from an EMBL/GenBank/DDBJ whole genome shotgun (WGS) entry which is preliminary data.</text>
</comment>